<keyword evidence="1" id="KW-0472">Membrane</keyword>
<organism evidence="4">
    <name type="scientific">Anisakis simplex</name>
    <name type="common">Herring worm</name>
    <dbReference type="NCBI Taxonomy" id="6269"/>
    <lineage>
        <taxon>Eukaryota</taxon>
        <taxon>Metazoa</taxon>
        <taxon>Ecdysozoa</taxon>
        <taxon>Nematoda</taxon>
        <taxon>Chromadorea</taxon>
        <taxon>Rhabditida</taxon>
        <taxon>Spirurina</taxon>
        <taxon>Ascaridomorpha</taxon>
        <taxon>Ascaridoidea</taxon>
        <taxon>Anisakidae</taxon>
        <taxon>Anisakis</taxon>
        <taxon>Anisakis simplex complex</taxon>
    </lineage>
</organism>
<protein>
    <submittedName>
        <fullName evidence="4">Patched-related protein 9 (inferred by orthology to a C. elegans protein)</fullName>
    </submittedName>
</protein>
<dbReference type="GO" id="GO:0006897">
    <property type="term" value="P:endocytosis"/>
    <property type="evidence" value="ECO:0007669"/>
    <property type="project" value="TreeGrafter"/>
</dbReference>
<evidence type="ECO:0000313" key="4">
    <source>
        <dbReference type="WBParaSite" id="ASIM_0000143101-mRNA-1"/>
    </source>
</evidence>
<dbReference type="GO" id="GO:0018996">
    <property type="term" value="P:molting cycle, collagen and cuticulin-based cuticle"/>
    <property type="evidence" value="ECO:0007669"/>
    <property type="project" value="TreeGrafter"/>
</dbReference>
<dbReference type="PANTHER" id="PTHR10796:SF181">
    <property type="entry name" value="SSD DOMAIN-CONTAINING PROTEIN"/>
    <property type="match status" value="1"/>
</dbReference>
<reference evidence="4" key="1">
    <citation type="submission" date="2017-02" db="UniProtKB">
        <authorList>
            <consortium name="WormBaseParasite"/>
        </authorList>
    </citation>
    <scope>IDENTIFICATION</scope>
</reference>
<dbReference type="WBParaSite" id="ASIM_0000143101-mRNA-1">
    <property type="protein sequence ID" value="ASIM_0000143101-mRNA-1"/>
    <property type="gene ID" value="ASIM_0000143101"/>
</dbReference>
<dbReference type="GO" id="GO:0005886">
    <property type="term" value="C:plasma membrane"/>
    <property type="evidence" value="ECO:0007669"/>
    <property type="project" value="TreeGrafter"/>
</dbReference>
<dbReference type="AlphaFoldDB" id="A0A0M3J1M8"/>
<feature type="transmembrane region" description="Helical" evidence="1">
    <location>
        <begin position="111"/>
        <end position="136"/>
    </location>
</feature>
<dbReference type="OrthoDB" id="6510177at2759"/>
<dbReference type="InterPro" id="IPR051697">
    <property type="entry name" value="Patched_domain-protein"/>
</dbReference>
<keyword evidence="3" id="KW-1185">Reference proteome</keyword>
<proteinExistence type="predicted"/>
<dbReference type="PANTHER" id="PTHR10796">
    <property type="entry name" value="PATCHED-RELATED"/>
    <property type="match status" value="1"/>
</dbReference>
<dbReference type="Gene3D" id="1.20.1640.10">
    <property type="entry name" value="Multidrug efflux transporter AcrB transmembrane domain"/>
    <property type="match status" value="1"/>
</dbReference>
<keyword evidence="1" id="KW-0812">Transmembrane</keyword>
<keyword evidence="1" id="KW-1133">Transmembrane helix</keyword>
<gene>
    <name evidence="2" type="ORF">ASIM_LOCUS1310</name>
</gene>
<reference evidence="2 3" key="2">
    <citation type="submission" date="2018-11" db="EMBL/GenBank/DDBJ databases">
        <authorList>
            <consortium name="Pathogen Informatics"/>
        </authorList>
    </citation>
    <scope>NUCLEOTIDE SEQUENCE [LARGE SCALE GENOMIC DNA]</scope>
</reference>
<dbReference type="GO" id="GO:0030659">
    <property type="term" value="C:cytoplasmic vesicle membrane"/>
    <property type="evidence" value="ECO:0007669"/>
    <property type="project" value="TreeGrafter"/>
</dbReference>
<evidence type="ECO:0000313" key="2">
    <source>
        <dbReference type="EMBL" id="VDK18630.1"/>
    </source>
</evidence>
<feature type="transmembrane region" description="Helical" evidence="1">
    <location>
        <begin position="175"/>
        <end position="194"/>
    </location>
</feature>
<evidence type="ECO:0000313" key="3">
    <source>
        <dbReference type="Proteomes" id="UP000267096"/>
    </source>
</evidence>
<dbReference type="Proteomes" id="UP000267096">
    <property type="component" value="Unassembled WGS sequence"/>
</dbReference>
<accession>A0A0M3J1M8</accession>
<evidence type="ECO:0000256" key="1">
    <source>
        <dbReference type="SAM" id="Phobius"/>
    </source>
</evidence>
<dbReference type="EMBL" id="UYRR01001319">
    <property type="protein sequence ID" value="VDK18630.1"/>
    <property type="molecule type" value="Genomic_DNA"/>
</dbReference>
<sequence length="195" mass="21454">MRFSADLNKSIRINATRFFIPLRNINHLTRLKAMHSLRAMLDKASARFAVRMLPMHVAFDLAEQDELLPSVVVINTLLAGLASVFATLLLIPSMRNCLLMAWATVSINMGVMALLCVSGCRLDVITTIIILLSIGYSVDFSSHLLVHFHQHANSFNAEALSTVAWPILQSSLSTVIGIVCISPVNVSVVSCFFVR</sequence>
<feature type="transmembrane region" description="Helical" evidence="1">
    <location>
        <begin position="67"/>
        <end position="91"/>
    </location>
</feature>
<name>A0A0M3J1M8_ANISI</name>
<dbReference type="SUPFAM" id="SSF82866">
    <property type="entry name" value="Multidrug efflux transporter AcrB transmembrane domain"/>
    <property type="match status" value="1"/>
</dbReference>